<dbReference type="InterPro" id="IPR050490">
    <property type="entry name" value="Bact_solute-bd_prot1"/>
</dbReference>
<comment type="caution">
    <text evidence="3">The sequence shown here is derived from an EMBL/GenBank/DDBJ whole genome shotgun (WGS) entry which is preliminary data.</text>
</comment>
<dbReference type="RefSeq" id="WP_038279157.1">
    <property type="nucleotide sequence ID" value="NZ_JPME01000008.1"/>
</dbReference>
<dbReference type="PANTHER" id="PTHR43649:SF17">
    <property type="entry name" value="ABC TRANSPORTER SOLUTE BINDING PROTEIN-SUGAR TRANSPORT"/>
    <property type="match status" value="1"/>
</dbReference>
<evidence type="ECO:0000313" key="3">
    <source>
        <dbReference type="EMBL" id="KEZ91002.1"/>
    </source>
</evidence>
<dbReference type="SUPFAM" id="SSF53850">
    <property type="entry name" value="Periplasmic binding protein-like II"/>
    <property type="match status" value="1"/>
</dbReference>
<protein>
    <submittedName>
        <fullName evidence="3">ABC transporter substrate-binding protein</fullName>
    </submittedName>
</protein>
<dbReference type="Gene3D" id="3.40.190.10">
    <property type="entry name" value="Periplasmic binding protein-like II"/>
    <property type="match status" value="1"/>
</dbReference>
<dbReference type="PROSITE" id="PS51257">
    <property type="entry name" value="PROKAR_LIPOPROTEIN"/>
    <property type="match status" value="1"/>
</dbReference>
<accession>A0A084JPW8</accession>
<evidence type="ECO:0000313" key="4">
    <source>
        <dbReference type="Proteomes" id="UP000028525"/>
    </source>
</evidence>
<dbReference type="OrthoDB" id="2636783at2"/>
<dbReference type="Pfam" id="PF12010">
    <property type="entry name" value="DUF3502"/>
    <property type="match status" value="1"/>
</dbReference>
<feature type="domain" description="DUF3502" evidence="2">
    <location>
        <begin position="425"/>
        <end position="489"/>
    </location>
</feature>
<sequence>MKKKKILGLFTVSVLGISMLAGCGGNSAAMSNKETKVTEAKEETAADGEVVTVKWIQVGNGMPENYDSWLQQLNPYLEEKIGVNVEMEIVPWGDWDKRRSVIVNSGEKFDILFTDMNRYNSEVNTGAFLDITDLLKEKTPDLYQMVPEDYWKATSIGGKVYAVPTYKDSSSSQYFIWDKAIADKYKIDFEHVTDYEKLYEALKVVKTGEGSAPYYMSKNGAEFLATNFFDQIGAGLVPLGVKYNDETRTVVNPLEDEEVLKELDIIHKMYIEGIINGDAPNADDANKYRTFFTAQGWSGAAKNIWGPQNGIDDCVAVKFGETVVSNTTVRGSLNGISAGCEHPEKALQLLNLVNTDPKVRNWFFYGVEGENFVYEGEKINKLNSNWGMAGYTQGTFFNVGQLVGDEFNQWDEVKELNANAAPSVMLGFDMDTSEVKTEIANCTAVYEKYKAELWTGARDPRELVKTMREELNKAGYEKILATAQAQVNAAK</sequence>
<dbReference type="PANTHER" id="PTHR43649">
    <property type="entry name" value="ARABINOSE-BINDING PROTEIN-RELATED"/>
    <property type="match status" value="1"/>
</dbReference>
<dbReference type="STRING" id="29354.IO98_06400"/>
<proteinExistence type="predicted"/>
<evidence type="ECO:0000256" key="1">
    <source>
        <dbReference type="SAM" id="SignalP"/>
    </source>
</evidence>
<dbReference type="InterPro" id="IPR022627">
    <property type="entry name" value="DUF3502"/>
</dbReference>
<feature type="chain" id="PRO_5038857248" evidence="1">
    <location>
        <begin position="22"/>
        <end position="491"/>
    </location>
</feature>
<reference evidence="3 4" key="1">
    <citation type="submission" date="2014-07" db="EMBL/GenBank/DDBJ databases">
        <title>Draft genome of Clostridium celerecrescens 152B isolated from sediments associated with methane hydrate from Krishna Godavari basin.</title>
        <authorList>
            <person name="Honkalas V.S."/>
            <person name="Dabir A.P."/>
            <person name="Arora P."/>
            <person name="Dhakephalkar P.K."/>
        </authorList>
    </citation>
    <scope>NUCLEOTIDE SEQUENCE [LARGE SCALE GENOMIC DNA]</scope>
    <source>
        <strain evidence="3 4">152B</strain>
    </source>
</reference>
<feature type="signal peptide" evidence="1">
    <location>
        <begin position="1"/>
        <end position="21"/>
    </location>
</feature>
<name>A0A084JPW8_9FIRM</name>
<dbReference type="AlphaFoldDB" id="A0A084JPW8"/>
<organism evidence="3 4">
    <name type="scientific">Lacrimispora celerecrescens</name>
    <dbReference type="NCBI Taxonomy" id="29354"/>
    <lineage>
        <taxon>Bacteria</taxon>
        <taxon>Bacillati</taxon>
        <taxon>Bacillota</taxon>
        <taxon>Clostridia</taxon>
        <taxon>Lachnospirales</taxon>
        <taxon>Lachnospiraceae</taxon>
        <taxon>Lacrimispora</taxon>
    </lineage>
</organism>
<keyword evidence="1" id="KW-0732">Signal</keyword>
<evidence type="ECO:0000259" key="2">
    <source>
        <dbReference type="Pfam" id="PF12010"/>
    </source>
</evidence>
<keyword evidence="4" id="KW-1185">Reference proteome</keyword>
<dbReference type="Proteomes" id="UP000028525">
    <property type="component" value="Unassembled WGS sequence"/>
</dbReference>
<gene>
    <name evidence="3" type="ORF">IO98_06400</name>
</gene>
<dbReference type="EMBL" id="JPME01000008">
    <property type="protein sequence ID" value="KEZ91002.1"/>
    <property type="molecule type" value="Genomic_DNA"/>
</dbReference>